<keyword evidence="6" id="KW-1185">Reference proteome</keyword>
<dbReference type="InterPro" id="IPR050358">
    <property type="entry name" value="RSE1/DDB1/CFT1"/>
</dbReference>
<comment type="similarity">
    <text evidence="2">Belongs to the DDB1 family.</text>
</comment>
<reference evidence="5" key="1">
    <citation type="journal article" date="2020" name="bioRxiv">
        <title>Hybrid origin of Populus tomentosa Carr. identified through genome sequencing and phylogenomic analysis.</title>
        <authorList>
            <person name="An X."/>
            <person name="Gao K."/>
            <person name="Chen Z."/>
            <person name="Li J."/>
            <person name="Yang X."/>
            <person name="Yang X."/>
            <person name="Zhou J."/>
            <person name="Guo T."/>
            <person name="Zhao T."/>
            <person name="Huang S."/>
            <person name="Miao D."/>
            <person name="Khan W.U."/>
            <person name="Rao P."/>
            <person name="Ye M."/>
            <person name="Lei B."/>
            <person name="Liao W."/>
            <person name="Wang J."/>
            <person name="Ji L."/>
            <person name="Li Y."/>
            <person name="Guo B."/>
            <person name="Mustafa N.S."/>
            <person name="Li S."/>
            <person name="Yun Q."/>
            <person name="Keller S.R."/>
            <person name="Mao J."/>
            <person name="Zhang R."/>
            <person name="Strauss S.H."/>
        </authorList>
    </citation>
    <scope>NUCLEOTIDE SEQUENCE</scope>
    <source>
        <strain evidence="5">GM15</strain>
        <tissue evidence="5">Leaf</tissue>
    </source>
</reference>
<dbReference type="OrthoDB" id="433457at2759"/>
<evidence type="ECO:0000313" key="5">
    <source>
        <dbReference type="EMBL" id="KAG6756254.1"/>
    </source>
</evidence>
<comment type="subcellular location">
    <subcellularLocation>
        <location evidence="1">Nucleus</location>
    </subcellularLocation>
</comment>
<keyword evidence="3" id="KW-0539">Nucleus</keyword>
<protein>
    <recommendedName>
        <fullName evidence="4">RSE1/DDB1/CPSF1 C-terminal domain-containing protein</fullName>
    </recommendedName>
</protein>
<accession>A0A8X7YS52</accession>
<dbReference type="Pfam" id="PF03178">
    <property type="entry name" value="CPSF_A"/>
    <property type="match status" value="1"/>
</dbReference>
<proteinExistence type="inferred from homology"/>
<dbReference type="GO" id="GO:0003676">
    <property type="term" value="F:nucleic acid binding"/>
    <property type="evidence" value="ECO:0007669"/>
    <property type="project" value="InterPro"/>
</dbReference>
<sequence length="279" mass="31904">MMEVSFKTLLFPRKEALLFPQVSIYVNLVNLCYHYLYAYTIICLWCLLCRLEELQVLDIKFPYGCSKPTIGVLFQSITKADERVDADGSRYLLGDLVGLLHLLVITHEKENQHCQDFLKLVHICATSLKIELLGETSTASTIISYLDNAFVFIGSSYGDSQHEEGGVEERARDYNAIWMSTVEILDGDIYLGAENNFNLFTKLELNLRKVINGVGGLSHEQWRSFNNEKKTVDAKNFLDGDLIETFLDLSHSRMEDIGKTMNTTVEELYKRVEELAKLY</sequence>
<feature type="domain" description="RSE1/DDB1/CPSF1 C-terminal" evidence="4">
    <location>
        <begin position="88"/>
        <end position="248"/>
    </location>
</feature>
<dbReference type="GO" id="GO:0005634">
    <property type="term" value="C:nucleus"/>
    <property type="evidence" value="ECO:0007669"/>
    <property type="project" value="UniProtKB-SubCell"/>
</dbReference>
<dbReference type="Proteomes" id="UP000886885">
    <property type="component" value="Chromosome 11A"/>
</dbReference>
<evidence type="ECO:0000259" key="4">
    <source>
        <dbReference type="Pfam" id="PF03178"/>
    </source>
</evidence>
<evidence type="ECO:0000313" key="6">
    <source>
        <dbReference type="Proteomes" id="UP000886885"/>
    </source>
</evidence>
<organism evidence="5 6">
    <name type="scientific">Populus tomentosa</name>
    <name type="common">Chinese white poplar</name>
    <dbReference type="NCBI Taxonomy" id="118781"/>
    <lineage>
        <taxon>Eukaryota</taxon>
        <taxon>Viridiplantae</taxon>
        <taxon>Streptophyta</taxon>
        <taxon>Embryophyta</taxon>
        <taxon>Tracheophyta</taxon>
        <taxon>Spermatophyta</taxon>
        <taxon>Magnoliopsida</taxon>
        <taxon>eudicotyledons</taxon>
        <taxon>Gunneridae</taxon>
        <taxon>Pentapetalae</taxon>
        <taxon>rosids</taxon>
        <taxon>fabids</taxon>
        <taxon>Malpighiales</taxon>
        <taxon>Salicaceae</taxon>
        <taxon>Saliceae</taxon>
        <taxon>Populus</taxon>
    </lineage>
</organism>
<dbReference type="InterPro" id="IPR004871">
    <property type="entry name" value="RSE1/DDB1/CPSF1_C"/>
</dbReference>
<evidence type="ECO:0000256" key="1">
    <source>
        <dbReference type="ARBA" id="ARBA00004123"/>
    </source>
</evidence>
<dbReference type="FunFam" id="1.10.150.910:FF:000003">
    <property type="entry name" value="DNA damage-binding protein 1a"/>
    <property type="match status" value="1"/>
</dbReference>
<evidence type="ECO:0000256" key="2">
    <source>
        <dbReference type="ARBA" id="ARBA00007453"/>
    </source>
</evidence>
<dbReference type="PANTHER" id="PTHR10644">
    <property type="entry name" value="DNA REPAIR/RNA PROCESSING CPSF FAMILY"/>
    <property type="match status" value="1"/>
</dbReference>
<evidence type="ECO:0000256" key="3">
    <source>
        <dbReference type="ARBA" id="ARBA00023242"/>
    </source>
</evidence>
<dbReference type="EMBL" id="JAAWWB010000021">
    <property type="protein sequence ID" value="KAG6756254.1"/>
    <property type="molecule type" value="Genomic_DNA"/>
</dbReference>
<comment type="caution">
    <text evidence="5">The sequence shown here is derived from an EMBL/GenBank/DDBJ whole genome shotgun (WGS) entry which is preliminary data.</text>
</comment>
<gene>
    <name evidence="5" type="ORF">POTOM_039679</name>
</gene>
<name>A0A8X7YS52_POPTO</name>
<dbReference type="AlphaFoldDB" id="A0A8X7YS52"/>